<dbReference type="EMBL" id="JANIIK010000042">
    <property type="protein sequence ID" value="KAJ3606770.1"/>
    <property type="molecule type" value="Genomic_DNA"/>
</dbReference>
<organism evidence="2 3">
    <name type="scientific">Muraenolepis orangiensis</name>
    <name type="common">Patagonian moray cod</name>
    <dbReference type="NCBI Taxonomy" id="630683"/>
    <lineage>
        <taxon>Eukaryota</taxon>
        <taxon>Metazoa</taxon>
        <taxon>Chordata</taxon>
        <taxon>Craniata</taxon>
        <taxon>Vertebrata</taxon>
        <taxon>Euteleostomi</taxon>
        <taxon>Actinopterygii</taxon>
        <taxon>Neopterygii</taxon>
        <taxon>Teleostei</taxon>
        <taxon>Neoteleostei</taxon>
        <taxon>Acanthomorphata</taxon>
        <taxon>Zeiogadaria</taxon>
        <taxon>Gadariae</taxon>
        <taxon>Gadiformes</taxon>
        <taxon>Muraenolepidoidei</taxon>
        <taxon>Muraenolepididae</taxon>
        <taxon>Muraenolepis</taxon>
    </lineage>
</organism>
<dbReference type="Proteomes" id="UP001148018">
    <property type="component" value="Unassembled WGS sequence"/>
</dbReference>
<dbReference type="AlphaFoldDB" id="A0A9Q0EJZ7"/>
<proteinExistence type="predicted"/>
<feature type="compositionally biased region" description="Low complexity" evidence="1">
    <location>
        <begin position="30"/>
        <end position="63"/>
    </location>
</feature>
<comment type="caution">
    <text evidence="2">The sequence shown here is derived from an EMBL/GenBank/DDBJ whole genome shotgun (WGS) entry which is preliminary data.</text>
</comment>
<sequence>MECCTGASVKPAFATDTRPAAIKPQDTVWTAPTAPPDLTAAPVSPVTTATPPAAQPTTVSPAPVRSPCPATTSAPPVT</sequence>
<evidence type="ECO:0000256" key="1">
    <source>
        <dbReference type="SAM" id="MobiDB-lite"/>
    </source>
</evidence>
<name>A0A9Q0EJZ7_9TELE</name>
<feature type="compositionally biased region" description="Polar residues" evidence="1">
    <location>
        <begin position="69"/>
        <end position="78"/>
    </location>
</feature>
<evidence type="ECO:0000313" key="2">
    <source>
        <dbReference type="EMBL" id="KAJ3606770.1"/>
    </source>
</evidence>
<feature type="region of interest" description="Disordered" evidence="1">
    <location>
        <begin position="24"/>
        <end position="78"/>
    </location>
</feature>
<gene>
    <name evidence="2" type="ORF">NHX12_026289</name>
</gene>
<evidence type="ECO:0000313" key="3">
    <source>
        <dbReference type="Proteomes" id="UP001148018"/>
    </source>
</evidence>
<reference evidence="2" key="1">
    <citation type="submission" date="2022-07" db="EMBL/GenBank/DDBJ databases">
        <title>Chromosome-level genome of Muraenolepis orangiensis.</title>
        <authorList>
            <person name="Kim J."/>
        </authorList>
    </citation>
    <scope>NUCLEOTIDE SEQUENCE</scope>
    <source>
        <strain evidence="2">KU_S4_2022</strain>
        <tissue evidence="2">Muscle</tissue>
    </source>
</reference>
<accession>A0A9Q0EJZ7</accession>
<keyword evidence="3" id="KW-1185">Reference proteome</keyword>
<protein>
    <submittedName>
        <fullName evidence="2">Uncharacterized protein</fullName>
    </submittedName>
</protein>